<dbReference type="OrthoDB" id="2148490at2759"/>
<evidence type="ECO:0000256" key="2">
    <source>
        <dbReference type="ARBA" id="ARBA00022692"/>
    </source>
</evidence>
<keyword evidence="9" id="KW-1185">Reference proteome</keyword>
<feature type="domain" description="Membrane insertase YidC/Oxa/ALB C-terminal" evidence="7">
    <location>
        <begin position="178"/>
        <end position="326"/>
    </location>
</feature>
<dbReference type="Pfam" id="PF02096">
    <property type="entry name" value="60KD_IMP"/>
    <property type="match status" value="1"/>
</dbReference>
<sequence length="544" mass="61120">MMRATVTRHIGRAGRRQFAGPKWQCVAEAVHVVPMRDEDRSTKNVPSREHDIVRALSRHGFDQQPSLRLQQQVRHMSSASAFLPEMMQGFSIWGGSAVLLNGFHSAGIPYWACFSLINIVVRVSLFPLVLYSAHAASRFGKVAVELQFFVSMFQNDLRNLRSQGASTSELIAFFRMGMQSLRGIYKLHKINPLAAFLSPLMQLPFFIYVSVDLRKIVNGRYPELAQELTACDDSILYWVPDLTEPDPFYILPILAGAAMYTNVETALGRRNLAGDTASKADTGVFLKDLFQSFSIFMPCFASHNPAGVQIYLCTSFVFTMVQGFALRNEQFRVMVGLPSLQGTPQKPMIASEFVDLKKLELQADELRGEGGKLLGTGVLARNWRLSFPGSERQSTIVVDANDEEKTTDAFTPEDDSHLHIIKFFRYGGSAERSFDPKTPFIPGISASYDEMVEREKQVLQDQMRQEQLATSMFEQAASGEQPMTPEQMSEAMEKANAGERPTQFYSNSRAGTGEKKAKPTKLSLKGFRDNKKTRQRKTKSKRKK</sequence>
<gene>
    <name evidence="8" type="ORF">SEMRO_43_G026210.1</name>
</gene>
<feature type="region of interest" description="Disordered" evidence="6">
    <location>
        <begin position="476"/>
        <end position="544"/>
    </location>
</feature>
<name>A0A9N8DFE9_9STRA</name>
<feature type="compositionally biased region" description="Basic residues" evidence="6">
    <location>
        <begin position="533"/>
        <end position="544"/>
    </location>
</feature>
<evidence type="ECO:0000256" key="6">
    <source>
        <dbReference type="SAM" id="MobiDB-lite"/>
    </source>
</evidence>
<accession>A0A9N8DFE9</accession>
<evidence type="ECO:0000256" key="1">
    <source>
        <dbReference type="ARBA" id="ARBA00004141"/>
    </source>
</evidence>
<reference evidence="8" key="1">
    <citation type="submission" date="2020-06" db="EMBL/GenBank/DDBJ databases">
        <authorList>
            <consortium name="Plant Systems Biology data submission"/>
        </authorList>
    </citation>
    <scope>NUCLEOTIDE SEQUENCE</scope>
    <source>
        <strain evidence="8">D6</strain>
    </source>
</reference>
<comment type="caution">
    <text evidence="8">The sequence shown here is derived from an EMBL/GenBank/DDBJ whole genome shotgun (WGS) entry which is preliminary data.</text>
</comment>
<protein>
    <submittedName>
        <fullName evidence="8">Membrane protein insertase YidC</fullName>
    </submittedName>
</protein>
<dbReference type="GO" id="GO:0005743">
    <property type="term" value="C:mitochondrial inner membrane"/>
    <property type="evidence" value="ECO:0007669"/>
    <property type="project" value="TreeGrafter"/>
</dbReference>
<organism evidence="8 9">
    <name type="scientific">Seminavis robusta</name>
    <dbReference type="NCBI Taxonomy" id="568900"/>
    <lineage>
        <taxon>Eukaryota</taxon>
        <taxon>Sar</taxon>
        <taxon>Stramenopiles</taxon>
        <taxon>Ochrophyta</taxon>
        <taxon>Bacillariophyta</taxon>
        <taxon>Bacillariophyceae</taxon>
        <taxon>Bacillariophycidae</taxon>
        <taxon>Naviculales</taxon>
        <taxon>Naviculaceae</taxon>
        <taxon>Seminavis</taxon>
    </lineage>
</organism>
<dbReference type="Proteomes" id="UP001153069">
    <property type="component" value="Unassembled WGS sequence"/>
</dbReference>
<dbReference type="PANTHER" id="PTHR12428">
    <property type="entry name" value="OXA1"/>
    <property type="match status" value="1"/>
</dbReference>
<evidence type="ECO:0000256" key="5">
    <source>
        <dbReference type="RuleBase" id="RU003945"/>
    </source>
</evidence>
<keyword evidence="4" id="KW-0472">Membrane</keyword>
<comment type="similarity">
    <text evidence="5">Belongs to the OXA1/ALB3/YidC family.</text>
</comment>
<dbReference type="EMBL" id="CAICTM010000043">
    <property type="protein sequence ID" value="CAB9498694.1"/>
    <property type="molecule type" value="Genomic_DNA"/>
</dbReference>
<proteinExistence type="inferred from homology"/>
<evidence type="ECO:0000313" key="8">
    <source>
        <dbReference type="EMBL" id="CAB9498694.1"/>
    </source>
</evidence>
<dbReference type="InterPro" id="IPR001708">
    <property type="entry name" value="YidC/ALB3/OXA1/COX18"/>
</dbReference>
<evidence type="ECO:0000256" key="4">
    <source>
        <dbReference type="ARBA" id="ARBA00023136"/>
    </source>
</evidence>
<dbReference type="CDD" id="cd20069">
    <property type="entry name" value="5TM_Oxa1-like"/>
    <property type="match status" value="1"/>
</dbReference>
<keyword evidence="2 5" id="KW-0812">Transmembrane</keyword>
<comment type="subcellular location">
    <subcellularLocation>
        <location evidence="1 5">Membrane</location>
        <topology evidence="1 5">Multi-pass membrane protein</topology>
    </subcellularLocation>
</comment>
<dbReference type="PANTHER" id="PTHR12428:SF65">
    <property type="entry name" value="CYTOCHROME C OXIDASE ASSEMBLY PROTEIN COX18, MITOCHONDRIAL"/>
    <property type="match status" value="1"/>
</dbReference>
<evidence type="ECO:0000259" key="7">
    <source>
        <dbReference type="Pfam" id="PF02096"/>
    </source>
</evidence>
<evidence type="ECO:0000256" key="3">
    <source>
        <dbReference type="ARBA" id="ARBA00022989"/>
    </source>
</evidence>
<keyword evidence="3" id="KW-1133">Transmembrane helix</keyword>
<evidence type="ECO:0000313" key="9">
    <source>
        <dbReference type="Proteomes" id="UP001153069"/>
    </source>
</evidence>
<dbReference type="AlphaFoldDB" id="A0A9N8DFE9"/>
<dbReference type="GO" id="GO:0032977">
    <property type="term" value="F:membrane insertase activity"/>
    <property type="evidence" value="ECO:0007669"/>
    <property type="project" value="InterPro"/>
</dbReference>
<dbReference type="InterPro" id="IPR028055">
    <property type="entry name" value="YidC/Oxa/ALB_C"/>
</dbReference>
<dbReference type="GO" id="GO:0032979">
    <property type="term" value="P:protein insertion into mitochondrial inner membrane from matrix"/>
    <property type="evidence" value="ECO:0007669"/>
    <property type="project" value="TreeGrafter"/>
</dbReference>